<dbReference type="EMBL" id="BAABDD010000007">
    <property type="protein sequence ID" value="GAA3740397.1"/>
    <property type="molecule type" value="Genomic_DNA"/>
</dbReference>
<keyword evidence="2" id="KW-0378">Hydrolase</keyword>
<evidence type="ECO:0000313" key="2">
    <source>
        <dbReference type="EMBL" id="GAA3740397.1"/>
    </source>
</evidence>
<feature type="domain" description="KANL3/Tex30 alpha/beta hydrolase-like" evidence="1">
    <location>
        <begin position="27"/>
        <end position="169"/>
    </location>
</feature>
<sequence length="205" mass="21188">MERTEIDTPRGVAWADIVEGGSPARWLLAITHGAGGGVEAVDIAAVSEAVVAAGGAVARITQPYRVAGRTMPGSATAAQDEAWVAVVEHLCAQERFAAVPLVVGGRSNGARVACRTAAQVGAVAVVALAFPLHPPRNPQRSRAHELRAAAVPTLVVNGDRDPFGIPAQAEVTRLIVRPGERHDLSKDPHGVAAAVVEWLGAFGQS</sequence>
<dbReference type="PANTHER" id="PTHR13136">
    <property type="entry name" value="TESTIS DEVELOPMENT PROTEIN PRTD"/>
    <property type="match status" value="1"/>
</dbReference>
<gene>
    <name evidence="2" type="ORF">GCM10022402_20210</name>
</gene>
<protein>
    <submittedName>
        <fullName evidence="2">Alpha/beta hydrolase</fullName>
    </submittedName>
</protein>
<dbReference type="Gene3D" id="3.40.50.1820">
    <property type="entry name" value="alpha/beta hydrolase"/>
    <property type="match status" value="1"/>
</dbReference>
<comment type="caution">
    <text evidence="2">The sequence shown here is derived from an EMBL/GenBank/DDBJ whole genome shotgun (WGS) entry which is preliminary data.</text>
</comment>
<keyword evidence="3" id="KW-1185">Reference proteome</keyword>
<dbReference type="Proteomes" id="UP001500908">
    <property type="component" value="Unassembled WGS sequence"/>
</dbReference>
<dbReference type="GO" id="GO:0016787">
    <property type="term" value="F:hydrolase activity"/>
    <property type="evidence" value="ECO:0007669"/>
    <property type="project" value="UniProtKB-KW"/>
</dbReference>
<dbReference type="PANTHER" id="PTHR13136:SF11">
    <property type="entry name" value="TESTIS-EXPRESSED PROTEIN 30"/>
    <property type="match status" value="1"/>
</dbReference>
<name>A0ABP7FIL7_9ACTN</name>
<dbReference type="SUPFAM" id="SSF53474">
    <property type="entry name" value="alpha/beta-Hydrolases"/>
    <property type="match status" value="1"/>
</dbReference>
<dbReference type="Pfam" id="PF20408">
    <property type="entry name" value="Abhydrolase_11"/>
    <property type="match status" value="1"/>
</dbReference>
<accession>A0ABP7FIL7</accession>
<evidence type="ECO:0000313" key="3">
    <source>
        <dbReference type="Proteomes" id="UP001500908"/>
    </source>
</evidence>
<dbReference type="InterPro" id="IPR026555">
    <property type="entry name" value="NSL3/Tex30"/>
</dbReference>
<dbReference type="InterPro" id="IPR029058">
    <property type="entry name" value="AB_hydrolase_fold"/>
</dbReference>
<organism evidence="2 3">
    <name type="scientific">Salinactinospora qingdaonensis</name>
    <dbReference type="NCBI Taxonomy" id="702744"/>
    <lineage>
        <taxon>Bacteria</taxon>
        <taxon>Bacillati</taxon>
        <taxon>Actinomycetota</taxon>
        <taxon>Actinomycetes</taxon>
        <taxon>Streptosporangiales</taxon>
        <taxon>Nocardiopsidaceae</taxon>
        <taxon>Salinactinospora</taxon>
    </lineage>
</organism>
<proteinExistence type="predicted"/>
<reference evidence="3" key="1">
    <citation type="journal article" date="2019" name="Int. J. Syst. Evol. Microbiol.">
        <title>The Global Catalogue of Microorganisms (GCM) 10K type strain sequencing project: providing services to taxonomists for standard genome sequencing and annotation.</title>
        <authorList>
            <consortium name="The Broad Institute Genomics Platform"/>
            <consortium name="The Broad Institute Genome Sequencing Center for Infectious Disease"/>
            <person name="Wu L."/>
            <person name="Ma J."/>
        </authorList>
    </citation>
    <scope>NUCLEOTIDE SEQUENCE [LARGE SCALE GENOMIC DNA]</scope>
    <source>
        <strain evidence="3">JCM 17137</strain>
    </source>
</reference>
<dbReference type="InterPro" id="IPR046879">
    <property type="entry name" value="KANL3/Tex30_Abhydrolase"/>
</dbReference>
<dbReference type="RefSeq" id="WP_344970070.1">
    <property type="nucleotide sequence ID" value="NZ_BAABDD010000007.1"/>
</dbReference>
<evidence type="ECO:0000259" key="1">
    <source>
        <dbReference type="Pfam" id="PF20408"/>
    </source>
</evidence>